<dbReference type="Proteomes" id="UP001196413">
    <property type="component" value="Unassembled WGS sequence"/>
</dbReference>
<sequence length="64" mass="7348">MTLKNFRFARIYAVKRQPIVSWRSAGVCTASINEDTARNNNSGKGNSFEENDMERYVKEQSLSM</sequence>
<proteinExistence type="predicted"/>
<dbReference type="EMBL" id="JAHQIW010000489">
    <property type="protein sequence ID" value="KAJ1348377.1"/>
    <property type="molecule type" value="Genomic_DNA"/>
</dbReference>
<evidence type="ECO:0000313" key="2">
    <source>
        <dbReference type="Proteomes" id="UP001196413"/>
    </source>
</evidence>
<protein>
    <submittedName>
        <fullName evidence="1">Uncharacterized protein</fullName>
    </submittedName>
</protein>
<organism evidence="1 2">
    <name type="scientific">Parelaphostrongylus tenuis</name>
    <name type="common">Meningeal worm</name>
    <dbReference type="NCBI Taxonomy" id="148309"/>
    <lineage>
        <taxon>Eukaryota</taxon>
        <taxon>Metazoa</taxon>
        <taxon>Ecdysozoa</taxon>
        <taxon>Nematoda</taxon>
        <taxon>Chromadorea</taxon>
        <taxon>Rhabditida</taxon>
        <taxon>Rhabditina</taxon>
        <taxon>Rhabditomorpha</taxon>
        <taxon>Strongyloidea</taxon>
        <taxon>Metastrongylidae</taxon>
        <taxon>Parelaphostrongylus</taxon>
    </lineage>
</organism>
<reference evidence="1" key="1">
    <citation type="submission" date="2021-06" db="EMBL/GenBank/DDBJ databases">
        <title>Parelaphostrongylus tenuis whole genome reference sequence.</title>
        <authorList>
            <person name="Garwood T.J."/>
            <person name="Larsen P.A."/>
            <person name="Fountain-Jones N.M."/>
            <person name="Garbe J.R."/>
            <person name="Macchietto M.G."/>
            <person name="Kania S.A."/>
            <person name="Gerhold R.W."/>
            <person name="Richards J.E."/>
            <person name="Wolf T.M."/>
        </authorList>
    </citation>
    <scope>NUCLEOTIDE SEQUENCE</scope>
    <source>
        <strain evidence="1">MNPRO001-30</strain>
        <tissue evidence="1">Meninges</tissue>
    </source>
</reference>
<comment type="caution">
    <text evidence="1">The sequence shown here is derived from an EMBL/GenBank/DDBJ whole genome shotgun (WGS) entry which is preliminary data.</text>
</comment>
<gene>
    <name evidence="1" type="ORF">KIN20_003668</name>
</gene>
<dbReference type="AlphaFoldDB" id="A0AAD5LX78"/>
<name>A0AAD5LX78_PARTN</name>
<evidence type="ECO:0000313" key="1">
    <source>
        <dbReference type="EMBL" id="KAJ1348377.1"/>
    </source>
</evidence>
<accession>A0AAD5LX78</accession>
<keyword evidence="2" id="KW-1185">Reference proteome</keyword>